<dbReference type="Pfam" id="PF20579">
    <property type="entry name" value="LapA"/>
    <property type="match status" value="1"/>
</dbReference>
<evidence type="ECO:0000313" key="5">
    <source>
        <dbReference type="EMBL" id="WNP38467.1"/>
    </source>
</evidence>
<dbReference type="InterPro" id="IPR046779">
    <property type="entry name" value="LapA_adhesin_dom"/>
</dbReference>
<feature type="domain" description="VWFA" evidence="2">
    <location>
        <begin position="3589"/>
        <end position="3846"/>
    </location>
</feature>
<evidence type="ECO:0000313" key="4">
    <source>
        <dbReference type="EMBL" id="WNL32317.1"/>
    </source>
</evidence>
<dbReference type="EMBL" id="CP135130">
    <property type="protein sequence ID" value="WNP38467.1"/>
    <property type="molecule type" value="Genomic_DNA"/>
</dbReference>
<proteinExistence type="predicted"/>
<dbReference type="InterPro" id="IPR002035">
    <property type="entry name" value="VWF_A"/>
</dbReference>
<accession>A0AA96L6H2</accession>
<feature type="region of interest" description="Disordered" evidence="1">
    <location>
        <begin position="121"/>
        <end position="168"/>
    </location>
</feature>
<dbReference type="EMBL" id="CP134853">
    <property type="protein sequence ID" value="WNL26888.1"/>
    <property type="molecule type" value="Genomic_DNA"/>
</dbReference>
<dbReference type="EMBL" id="CP134855">
    <property type="protein sequence ID" value="WNL32317.1"/>
    <property type="molecule type" value="Genomic_DNA"/>
</dbReference>
<dbReference type="SUPFAM" id="SSF51120">
    <property type="entry name" value="beta-Roll"/>
    <property type="match status" value="1"/>
</dbReference>
<protein>
    <submittedName>
        <fullName evidence="6">VWA domain-containing protein</fullName>
    </submittedName>
</protein>
<evidence type="ECO:0000313" key="6">
    <source>
        <dbReference type="EMBL" id="WNP40559.1"/>
    </source>
</evidence>
<dbReference type="SMART" id="SM00327">
    <property type="entry name" value="VWA"/>
    <property type="match status" value="1"/>
</dbReference>
<evidence type="ECO:0000259" key="2">
    <source>
        <dbReference type="PROSITE" id="PS50234"/>
    </source>
</evidence>
<dbReference type="InterPro" id="IPR011049">
    <property type="entry name" value="Serralysin-like_metalloprot_C"/>
</dbReference>
<dbReference type="Gene3D" id="2.160.20.160">
    <property type="match status" value="1"/>
</dbReference>
<dbReference type="InterPro" id="IPR036465">
    <property type="entry name" value="vWFA_dom_sf"/>
</dbReference>
<name>A0AA96L6H2_9BACT</name>
<evidence type="ECO:0000313" key="3">
    <source>
        <dbReference type="EMBL" id="WNL26888.1"/>
    </source>
</evidence>
<organism evidence="6">
    <name type="scientific">Arcobacter sp. AZ-2023</name>
    <dbReference type="NCBI Taxonomy" id="3074453"/>
    <lineage>
        <taxon>Bacteria</taxon>
        <taxon>Pseudomonadati</taxon>
        <taxon>Campylobacterota</taxon>
        <taxon>Epsilonproteobacteria</taxon>
        <taxon>Campylobacterales</taxon>
        <taxon>Arcobacteraceae</taxon>
        <taxon>Arcobacter</taxon>
    </lineage>
</organism>
<sequence length="4071" mass="431225">MANFAKIQSIAEGQFFVKDSLGNLTELKVGDTVSLNDTIVAASSNTDLSKIEILFDTNELITLSQGEQLLDATLLASTFGNEELAFDKQEVDETLNAWNNAQDGGATDMETAAGDVTEQATNAGDERAADGGALRSKFNSRDGASTNVESDLRDTSFGGGNTEEPQEQIPAELLNPVGTTTPTTPTTPTIPVDTRVPASVITLSDPTVDEGNQITITATVTNPPQTDLIITLNNGQTITIPAGQTTGSVKFDNPNSEDVYVDNSTETYTITGTTGGNYVSLDTSDQSNVIINDTIDTTTVKLTSTGTLTEDGGDVTYSVDLGAGVRYGDTPVTVTFKDILGNEKTITINPPANQGDAPVKTGSITESYTEAQLAREDVYVENIENLSATDATVTGGNFEKLGSVAIENNVTLKDSEDTTTVKLTSTGTLTEDGGDVTYSVDLGAGVRYGDTPVTVTFKDILGNEKTITINPPANQGDAPVKTGSITESYTEAQLAREDVYVENIENLSATDATVTGGNFEKLGSVAIENNVTLKDSEDTTTVKLTSTGTLTEDGGDVTYSVDLGAGVRYGDTPVTVTFKDILGNEKTITINPPANQGDAPVKTGSITESYTEAQLAREDVYVENIENLSATDATVTGGNFEKLGSVAIENNVTLKDSEDTTTVKLTSTGTLTEDGGDVTYSVDLGAGVRYGDTPVTVTFKDILGNEKTITINPPANQGDAPVKTGSITESYTEAQLAREDVYVENIENLSATDATVTGGNFEKLGSVAIENNVTLKDSEDTTTVKLTSTGTLTEDGGDVTYSVDLGAGVRYGDTPVTVTFKDILGNEKTITINPPANQGDAPVKTGSITESYTEAQLAREDVYVENIENLSATDATVTGGNFEKLGSVAIENNVTLKDSEDTTTVKLTSTGTLTEDGGDVTYSVDLGAGVRYGDTPVTVTFKDILGNEKTITINPPANQGDAPVKTGSITESYTEAQLAREDVYVENIENLSATDATVTGGNFEKLGSVAIENNVTLKDSEDTTTVKLTSTGTLTEDGGDVTYSVDLGAGVRYGDTPVTVTFKDILGNEKTITINPPANQGDAPVKTGSITESYTEAQLAREDVYVENIENLSATDATVTGGNFEKLGSVAIENNVTLKDSEDTTTVKLTSTGTLTEDGGDVTYSVDLGAGVRYGDTPVTVTFKDILGNEKTITINPPANQGDAPVKTGSITESYTEAQLAREDVYVENIENLSATDATVTGGNFEKLGSVAIENNVTLKDSEDTTTVKLTSTGTLTEDGGDVTYSVDLGAGVRYGDTPVTVTFKDILGNEKTITINPPANQGDAPVKTGSITESYTEAQLAREDVYVENIENLSATDATVTGGNFEKLGSVAIENNVTLKDSEDTTTVKLTSTGTLTEDGGDVTYSVDLGAGVRYGDTPVTVTFKDILGNEKTITINPPANQGDAPVKTGSITESYTEAQLAREDVYVENIENLSATDATVTGGNFEKLGSVAIENNVTLKDSEDTTTVKLTSTGTLTEDGGDVTYSVDLGAGVRYGDTPVTVTFKDILGNEKTITINPPANQGDAPVKTGSITESYTEAQLAREDVYVENIENLSATDATVTGGNFEKLGSVAIENNVTLKDSEDTTTVKLTSTGTLTEDGGDVTYSVDLGAGVRYGDTPVTVTFKDILGNEKTITINPPANQGDAPVKTGSITESYTEAQLAREDVYVENIENLSATDATVTGGNFEKLGSVAIENNVTLKDSEDTTTVKLTSTGTLTEDGGDVTYSVDLGAGVRYGDTPVTVTFKDILGNEKTITINPPANQGDAPVKTGSITESYTEAQLAREDVYVENIENLSATDATVTGGNFEKLGSVAIENNVTLKDSEDTTTVKLTSTGTLTEDGGDVTYSVDLGAGVRYGDTPVTVTFKDILGNEKTITINPPANQGDAPVKTGSITESYTEAQLAREDVYVENIENLSATDATVTGGNFEKLGSVAIENNVTLKDSEDTTTVKLTSTGTLTEDGGDVTYSVDLGAGVRYGDTPVTVTFKDILGNEKTITINPPANQGDAPVKTGSITESYTEAQLAREDVYVENIENLSATDATVTGGNFEKLGSVAIENNVTLKDSEDTTTVKLTSTGTLTEDGGDVTYSVDLGAGVRYGDTPVTVTFKDILGNEKTITINPPANQGDAPVKTGSITESYTEAQLAREDVYVENIENLSATDATVTGGNFEKLGSVAIENNVTLKDSEDTTTVKLTSTGTLTEDGGDVTYSVDLGAGVRYGDTPVTVTFKDILGNEKTITINPPANQGDAPVKTGSITESYTEAQLAREDVYVENIENLSATDATVTGGNFEKLGSVAIENNVTLKDSEDTTTVKLTSTGTLTEDGGDVTYSVDLGAGVRYGDTPVTVTFKDILGNEKTITINPPANQGDAPVKTGSITESYTEAQLAREDVYVENIENLSATDATVTGGNFEKLGSVAIENNVTLKDSEDTTTVKLTSTGTLTEDGGDVTYSVDLGAGVRYGDTPVTVTFKDILGNEKTITINPPANQGDAPVKTGSITESYTEAQLAREDVYVENIENLSATDATVTGGNFEKLGSVAIENNVTLKDSEDTTTVKIEAAKVTDKVITKDNFENNAGFTVKAKDPYGNDAKISTHTGPAGFGVESFAETNSGKLGQTDQVYSGHTSEIGVVKDGSTYKSESIEVEFKNPVHTLDVAFAWRHNGETAKVDFYNGNEKVGYAIVKGGGSNTDAIVEYYIGNETTPHTTVNAQGGTDNVDLVYTFKPAGDVTFTKAVFSADGAGSDYLIHSISYKEVSEGDSTTIVGSDEVAFKISTSNIPDPSKYDFINTFPTADVKIVDKNTGEDLFNGTVNLDKDGKAIVTVRTDGTKDLIAEVSNVQGNFEEVDYKNAKTEVEASIKASASNDSFNTLEDTNYVLKTTDFGDNNQNVAKIKFDSVPANGTIYVLKSEYTGSINDRAEYTSSENKVYIEVKAGDIVDISKIENGNVVFVPNKDTDADSSFKFSVSNGNGVFSNSYETKVNVIAVADAPTVSIDITKIGATTISTGNTNGGNSGTSSSFDKLIKQTATGKDGNLEQDIQQSNSNQNIEKDYQNVNANNITTGLGNDTLKFQALNNKTITTGEGNDKVIIDNGSNNNQINVGNGNNEISITHSLNQGSITAGSGNDTLFVGNAADGSTINMGAGNDKVQIDGDFKSKVYLGAGDDKIALYSPHTNFEADGRSYIDGGNGFDTLYVENLNSSDFKVKIKSTGEEITWEKYSELNNHKDGEANIEFVIHHKTNTNQGFVVKNIEQIVFKDKTFGEKDNSIKAVAYKVDISAALTDTDGSETLSVVIKNVPTGAVLESTKYDVSKNSDGSWSVNFKEGTTGDALLKIEDSLTMKVPESYKGEINLEIVGRSTENDYTKPENEDGKNYAESKATDGIKTVYVKLEGDATTKEGGDLVHNLKLVDAEGKIVNIKSGEEITVNLKYTSEQGTVDSKDFSNGNYGDTTITLTSSTPRDANGNYIIKNTTKADGISEGTEKYSLEITGVSQKNNTFDDIRIDSTENKVTATIEEGLFFKGADHNVTLYNEQVLLKDGSDAKVTTNLVLTLDVSWSMVENNAGVNNSDINRLDLAKTALKNLINDYSKDGNTAMVNLTLFAKDSKNIGWMKAEDAIKYIDSIKIPSSSKVTSDYKVTLDNNGNVKLTYSKGVDTGVNSGGTNYEDAIGKTTAIDFSGHGADRTLAFFISDGEPTVEAGSSTMTNSNFFNSIDKTTDNTINGQTYGRVDKEYYDKWSGFVNSNTIGVTTVIGLGKLSAAGQDYLNMMAGAYNGEAIFVGDKDVKELMSALAKDGSVSGTIFSEVENKSGSLSIESIKFDGTSYTKPQYDLATKNSEGLTSGDGKYKLSMNFETGEYKFTALVKEFEGNDNPSFDVTIKDSVTKETATGTVKFNVVSSDGEYNLGYSEIDGGAGYDVIKLTLGQDIDFSELGTVIKNIEQIDLSEKGENKLLNLSLKDVLTMTDKDNTLRITGTAEDKVTFKENDGWKKANSTVTEKIGEDTKTFEIYTNSGDPTVQVKVEDKISDGITS</sequence>
<evidence type="ECO:0000256" key="1">
    <source>
        <dbReference type="SAM" id="MobiDB-lite"/>
    </source>
</evidence>
<dbReference type="EMBL" id="CP135131">
    <property type="protein sequence ID" value="WNP40559.1"/>
    <property type="molecule type" value="Genomic_DNA"/>
</dbReference>
<gene>
    <name evidence="5" type="ORF">RJG58_01915</name>
    <name evidence="6" type="ORF">RMP69_01915</name>
    <name evidence="3" type="ORF">RMQ65_06180</name>
    <name evidence="4" type="ORF">RMQ67_01915</name>
</gene>
<dbReference type="SUPFAM" id="SSF53300">
    <property type="entry name" value="vWA-like"/>
    <property type="match status" value="1"/>
</dbReference>
<reference evidence="6" key="1">
    <citation type="submission" date="2023-09" db="EMBL/GenBank/DDBJ databases">
        <title>Arcobacter tbilisiensis sp. nov. isolated from chicken meat in Tbilisi, Georgia.</title>
        <authorList>
            <person name="Matthias R."/>
            <person name="Zautner A.E."/>
        </authorList>
    </citation>
    <scope>NUCLEOTIDE SEQUENCE</scope>
    <source>
        <strain evidence="5">LEO 101</strain>
        <strain evidence="3">LEO 49</strain>
        <strain evidence="6">LEO 50</strain>
        <strain evidence="4">LEO 53</strain>
    </source>
</reference>
<dbReference type="PROSITE" id="PS50234">
    <property type="entry name" value="VWFA"/>
    <property type="match status" value="1"/>
</dbReference>